<accession>A5BPT0</accession>
<proteinExistence type="predicted"/>
<reference evidence="2" key="1">
    <citation type="journal article" date="2007" name="PLoS ONE">
        <title>The first genome sequence of an elite grapevine cultivar (Pinot noir Vitis vinifera L.): coping with a highly heterozygous genome.</title>
        <authorList>
            <person name="Velasco R."/>
            <person name="Zharkikh A."/>
            <person name="Troggio M."/>
            <person name="Cartwright D.A."/>
            <person name="Cestaro A."/>
            <person name="Pruss D."/>
            <person name="Pindo M."/>
            <person name="FitzGerald L.M."/>
            <person name="Vezzulli S."/>
            <person name="Reid J."/>
            <person name="Malacarne G."/>
            <person name="Iliev D."/>
            <person name="Coppola G."/>
            <person name="Wardell B."/>
            <person name="Micheletti D."/>
            <person name="Macalma T."/>
            <person name="Facci M."/>
            <person name="Mitchell J.T."/>
            <person name="Perazzolli M."/>
            <person name="Eldredge G."/>
            <person name="Gatto P."/>
            <person name="Oyzerski R."/>
            <person name="Moretto M."/>
            <person name="Gutin N."/>
            <person name="Stefanini M."/>
            <person name="Chen Y."/>
            <person name="Segala C."/>
            <person name="Davenport C."/>
            <person name="Dematte L."/>
            <person name="Mraz A."/>
            <person name="Battilana J."/>
            <person name="Stormo K."/>
            <person name="Costa F."/>
            <person name="Tao Q."/>
            <person name="Si-Ammour A."/>
            <person name="Harkins T."/>
            <person name="Lackey A."/>
            <person name="Perbost C."/>
            <person name="Taillon B."/>
            <person name="Stella A."/>
            <person name="Solovyev V."/>
            <person name="Fawcett J.A."/>
            <person name="Sterck L."/>
            <person name="Vandepoele K."/>
            <person name="Grando S.M."/>
            <person name="Toppo S."/>
            <person name="Moser C."/>
            <person name="Lanchbury J."/>
            <person name="Bogden R."/>
            <person name="Skolnick M."/>
            <person name="Sgaramella V."/>
            <person name="Bhatnagar S.K."/>
            <person name="Fontana P."/>
            <person name="Gutin A."/>
            <person name="Van de Peer Y."/>
            <person name="Salamini F."/>
            <person name="Viola R."/>
        </authorList>
    </citation>
    <scope>NUCLEOTIDE SEQUENCE</scope>
</reference>
<feature type="compositionally biased region" description="Low complexity" evidence="1">
    <location>
        <begin position="75"/>
        <end position="88"/>
    </location>
</feature>
<protein>
    <submittedName>
        <fullName evidence="2">Uncharacterized protein</fullName>
    </submittedName>
</protein>
<feature type="region of interest" description="Disordered" evidence="1">
    <location>
        <begin position="75"/>
        <end position="137"/>
    </location>
</feature>
<sequence length="161" mass="17883">MGYIFFRHMKASSLSKDSVLPYGMFITTIVKYFNVDLRNETDGKQLKSFNTYNAASLRRMHFVRKKYGSWARKSVVPPSEVDVSSDNGSSEDDENENQAIEARTSENENVTPIPSKEGVGATTDAYPPSHIGRNEAKASDNLTTQIISLGTHLEDMALAND</sequence>
<organism evidence="2">
    <name type="scientific">Vitis vinifera</name>
    <name type="common">Grape</name>
    <dbReference type="NCBI Taxonomy" id="29760"/>
    <lineage>
        <taxon>Eukaryota</taxon>
        <taxon>Viridiplantae</taxon>
        <taxon>Streptophyta</taxon>
        <taxon>Embryophyta</taxon>
        <taxon>Tracheophyta</taxon>
        <taxon>Spermatophyta</taxon>
        <taxon>Magnoliopsida</taxon>
        <taxon>eudicotyledons</taxon>
        <taxon>Gunneridae</taxon>
        <taxon>Pentapetalae</taxon>
        <taxon>rosids</taxon>
        <taxon>Vitales</taxon>
        <taxon>Vitaceae</taxon>
        <taxon>Viteae</taxon>
        <taxon>Vitis</taxon>
    </lineage>
</organism>
<gene>
    <name evidence="2" type="ORF">VITISV_019330</name>
</gene>
<evidence type="ECO:0000256" key="1">
    <source>
        <dbReference type="SAM" id="MobiDB-lite"/>
    </source>
</evidence>
<dbReference type="EMBL" id="AM466863">
    <property type="protein sequence ID" value="CAN83478.1"/>
    <property type="molecule type" value="Genomic_DNA"/>
</dbReference>
<dbReference type="AlphaFoldDB" id="A5BPT0"/>
<evidence type="ECO:0000313" key="2">
    <source>
        <dbReference type="EMBL" id="CAN83478.1"/>
    </source>
</evidence>
<name>A5BPT0_VITVI</name>